<evidence type="ECO:0000256" key="6">
    <source>
        <dbReference type="ARBA" id="ARBA00022618"/>
    </source>
</evidence>
<dbReference type="Gene3D" id="2.30.42.10">
    <property type="match status" value="2"/>
</dbReference>
<evidence type="ECO:0000256" key="5">
    <source>
        <dbReference type="ARBA" id="ARBA00022553"/>
    </source>
</evidence>
<accession>A0A9J8AJC4</accession>
<feature type="compositionally biased region" description="Basic and acidic residues" evidence="11">
    <location>
        <begin position="193"/>
        <end position="225"/>
    </location>
</feature>
<feature type="compositionally biased region" description="Polar residues" evidence="11">
    <location>
        <begin position="397"/>
        <end position="413"/>
    </location>
</feature>
<keyword evidence="7" id="KW-0677">Repeat</keyword>
<evidence type="ECO:0000256" key="7">
    <source>
        <dbReference type="ARBA" id="ARBA00022737"/>
    </source>
</evidence>
<feature type="compositionally biased region" description="Basic and acidic residues" evidence="11">
    <location>
        <begin position="1284"/>
        <end position="1293"/>
    </location>
</feature>
<name>A0A9J8AJC4_CYPCA</name>
<feature type="domain" description="PDZ" evidence="12">
    <location>
        <begin position="548"/>
        <end position="623"/>
    </location>
</feature>
<keyword evidence="5" id="KW-0597">Phosphoprotein</keyword>
<dbReference type="GO" id="GO:0007155">
    <property type="term" value="P:cell adhesion"/>
    <property type="evidence" value="ECO:0007669"/>
    <property type="project" value="TreeGrafter"/>
</dbReference>
<feature type="compositionally biased region" description="Acidic residues" evidence="11">
    <location>
        <begin position="876"/>
        <end position="891"/>
    </location>
</feature>
<feature type="region of interest" description="Disordered" evidence="11">
    <location>
        <begin position="725"/>
        <end position="825"/>
    </location>
</feature>
<feature type="compositionally biased region" description="Polar residues" evidence="11">
    <location>
        <begin position="913"/>
        <end position="924"/>
    </location>
</feature>
<feature type="compositionally biased region" description="Polar residues" evidence="11">
    <location>
        <begin position="893"/>
        <end position="905"/>
    </location>
</feature>
<feature type="compositionally biased region" description="Polar residues" evidence="11">
    <location>
        <begin position="372"/>
        <end position="382"/>
    </location>
</feature>
<dbReference type="Ensembl" id="ENSCCRT00000159507.1">
    <property type="protein sequence ID" value="ENSCCRP00000145239.1"/>
    <property type="gene ID" value="ENSCCRG00000032744.2"/>
</dbReference>
<feature type="compositionally biased region" description="Low complexity" evidence="11">
    <location>
        <begin position="1184"/>
        <end position="1193"/>
    </location>
</feature>
<dbReference type="SUPFAM" id="SSF50156">
    <property type="entry name" value="PDZ domain-like"/>
    <property type="match status" value="2"/>
</dbReference>
<dbReference type="GO" id="GO:0005923">
    <property type="term" value="C:bicellular tight junction"/>
    <property type="evidence" value="ECO:0007669"/>
    <property type="project" value="UniProtKB-SubCell"/>
</dbReference>
<evidence type="ECO:0000256" key="3">
    <source>
        <dbReference type="ARBA" id="ARBA00005358"/>
    </source>
</evidence>
<dbReference type="GO" id="GO:0035091">
    <property type="term" value="F:phosphatidylinositol binding"/>
    <property type="evidence" value="ECO:0007669"/>
    <property type="project" value="TreeGrafter"/>
</dbReference>
<keyword evidence="10" id="KW-0131">Cell cycle</keyword>
<dbReference type="GO" id="GO:0008104">
    <property type="term" value="P:intracellular protein localization"/>
    <property type="evidence" value="ECO:0007669"/>
    <property type="project" value="TreeGrafter"/>
</dbReference>
<dbReference type="GO" id="GO:0051660">
    <property type="term" value="P:establishment of centrosome localization"/>
    <property type="evidence" value="ECO:0007669"/>
    <property type="project" value="TreeGrafter"/>
</dbReference>
<proteinExistence type="inferred from homology"/>
<feature type="compositionally biased region" description="Basic and acidic residues" evidence="11">
    <location>
        <begin position="925"/>
        <end position="943"/>
    </location>
</feature>
<feature type="compositionally biased region" description="Basic and acidic residues" evidence="11">
    <location>
        <begin position="1254"/>
        <end position="1268"/>
    </location>
</feature>
<dbReference type="Gene3D" id="3.10.20.90">
    <property type="entry name" value="Phosphatidylinositol 3-kinase Catalytic Subunit, Chain A, domain 1"/>
    <property type="match status" value="1"/>
</dbReference>
<feature type="compositionally biased region" description="Basic and acidic residues" evidence="11">
    <location>
        <begin position="968"/>
        <end position="1014"/>
    </location>
</feature>
<evidence type="ECO:0000256" key="8">
    <source>
        <dbReference type="ARBA" id="ARBA00022949"/>
    </source>
</evidence>
<feature type="compositionally biased region" description="Basic and acidic residues" evidence="11">
    <location>
        <begin position="1232"/>
        <end position="1247"/>
    </location>
</feature>
<keyword evidence="4" id="KW-0796">Tight junction</keyword>
<feature type="region of interest" description="Disordered" evidence="11">
    <location>
        <begin position="368"/>
        <end position="417"/>
    </location>
</feature>
<dbReference type="CDD" id="cd23058">
    <property type="entry name" value="PDZ2_Par3-like"/>
    <property type="match status" value="1"/>
</dbReference>
<organism evidence="13 14">
    <name type="scientific">Cyprinus carpio carpio</name>
    <dbReference type="NCBI Taxonomy" id="630221"/>
    <lineage>
        <taxon>Eukaryota</taxon>
        <taxon>Metazoa</taxon>
        <taxon>Chordata</taxon>
        <taxon>Craniata</taxon>
        <taxon>Vertebrata</taxon>
        <taxon>Euteleostomi</taxon>
        <taxon>Actinopterygii</taxon>
        <taxon>Neopterygii</taxon>
        <taxon>Teleostei</taxon>
        <taxon>Ostariophysi</taxon>
        <taxon>Cypriniformes</taxon>
        <taxon>Cyprinidae</taxon>
        <taxon>Cyprininae</taxon>
        <taxon>Cyprinus</taxon>
    </lineage>
</organism>
<dbReference type="InterPro" id="IPR052213">
    <property type="entry name" value="PAR3"/>
</dbReference>
<dbReference type="PROSITE" id="PS50106">
    <property type="entry name" value="PDZ"/>
    <property type="match status" value="2"/>
</dbReference>
<dbReference type="PANTHER" id="PTHR16484">
    <property type="entry name" value="PARTITIONING DEFECTIVE 3 RELATED"/>
    <property type="match status" value="1"/>
</dbReference>
<sequence>MKVTVCFGRTRVVVPCGDGNIKVHALVQQAAMRYRRAIAKGEEYWVQVYRLEHGDGGILDLDDVLCDVADDKDRLVAVFDEQEPHVGGDGTSASSTGTQSPELFSGEPSTSTPLSAFQPYLPHSEIEVTTSTLRTNMPLHVRRSSDPALLNLTAMSFSEPGSQTEEPSRKNPTRWSTTAGFLKPRFSSGTNSLERKGRGVDTYRSLPRDAGQRSNQKEFQREKARSSLSANHPMVDRWLERQEQDEEENGRIEPVGRADTCLEHMGVRSLDDIVKLVEVSNDGGPLGIHVVPFSGRDRRAQNMFRQAMHSPVILFHVVPTTMRSQYEQISYNEHNPRVNIDLSGRFSPDCLTNDPVGLDHAAHRLAQHMPHPSNNHLDTSSPIHHPVGSSGKPPSGHASSPQRGLSPAPTTGFTKKVGRRLGIQLRKGPEGLGFSITSRDVPLGGSAPIYVKNILPRGAAIQDGRLKAGDRLLEVNGVDLNGRGQEEVVSLLRATPMGGTVSLLVLRQEESILPREMNTEPAMQNTREWKVEDEELVLTPDGTREFLTLEVPLSDSGSAGLGVSVKGNRSKESHADLGIFVKSIINGGAACKDGRLRVNDQLIAVNGESLLGKTNQDAMETLRMSMSTEGNKRGMIQLIVARRINKRLEGDSRCSPRGLERTLSPSPDDHERRISHSLYGIEGLDDNLRPHANTSHHKMNHYQLSPTVNMPQDDTVIIEDDGPHVLPAQLSDQSSSSSHEDMGFAVETPPPPLWDQELPNSSSSANDEGAFQREGFGRQSMSEKRTKQYGDASQLDIIKTRKSKSMDLGSSSHDVGPSLGLKKSSSLESLQTAVAEVTLNGDMPFHRPRPRIIRGRGCNESFRAAIDKSYDRPAANEDEEECMDTLEEDNEGSSRSGRDSVSTVADLTPLPVTEQQLINGNQPQNDKKKEKGGKDKKKPEKEKGKTKKGMLKGLGEMFRFGKYRKDERMDGPKWKAEETHASEEETRRMRQEQERIQAKTREIRQRQARERDYAEIQDFSRSTLTSLPPEEPPYAGIGLLEHGGYHRIHTPPDSPYTHKQNAHNGHPSTSDRLTPSNHDRIQRLRQEFQQVRQEEAEPDDRHRAYSLEQHWSNCSSQTSSGRHSVSVEVQLQRQEARDAFTHAQRQYSSLPRHPRKTPTPASEREWERVCQAGDGFQAAKDSGRYSSYQGSRSVPRTVPRPGCRNGLSAPPGAGGSSSGGGYNARVLLEAQELLRQEQRRREQEMKGRGPSMRLDYESQDSKGPHRQDVPPSPSQVVRLSRINTPEKTRPFLS</sequence>
<evidence type="ECO:0000259" key="12">
    <source>
        <dbReference type="PROSITE" id="PS50106"/>
    </source>
</evidence>
<feature type="region of interest" description="Disordered" evidence="11">
    <location>
        <begin position="968"/>
        <end position="1293"/>
    </location>
</feature>
<feature type="compositionally biased region" description="Basic and acidic residues" evidence="11">
    <location>
        <begin position="651"/>
        <end position="660"/>
    </location>
</feature>
<feature type="compositionally biased region" description="Low complexity" evidence="11">
    <location>
        <begin position="91"/>
        <end position="100"/>
    </location>
</feature>
<comment type="similarity">
    <text evidence="3">Belongs to the PAR3 family.</text>
</comment>
<dbReference type="GO" id="GO:0016324">
    <property type="term" value="C:apical plasma membrane"/>
    <property type="evidence" value="ECO:0007669"/>
    <property type="project" value="TreeGrafter"/>
</dbReference>
<dbReference type="PANTHER" id="PTHR16484:SF10">
    <property type="entry name" value="PARTITIONING DEFECTIVE 3 HOMOLOG"/>
    <property type="match status" value="1"/>
</dbReference>
<dbReference type="GO" id="GO:0045197">
    <property type="term" value="P:establishment or maintenance of epithelial cell apical/basal polarity"/>
    <property type="evidence" value="ECO:0007669"/>
    <property type="project" value="TreeGrafter"/>
</dbReference>
<dbReference type="Pfam" id="PF12053">
    <property type="entry name" value="Par3_HAL_N_term"/>
    <property type="match status" value="1"/>
</dbReference>
<evidence type="ECO:0000256" key="4">
    <source>
        <dbReference type="ARBA" id="ARBA00022427"/>
    </source>
</evidence>
<feature type="compositionally biased region" description="Basic and acidic residues" evidence="11">
    <location>
        <begin position="1077"/>
        <end position="1105"/>
    </location>
</feature>
<dbReference type="Pfam" id="PF00595">
    <property type="entry name" value="PDZ"/>
    <property type="match status" value="2"/>
</dbReference>
<feature type="compositionally biased region" description="Polar residues" evidence="11">
    <location>
        <begin position="1057"/>
        <end position="1076"/>
    </location>
</feature>
<feature type="region of interest" description="Disordered" evidence="11">
    <location>
        <begin position="651"/>
        <end position="672"/>
    </location>
</feature>
<dbReference type="FunFam" id="3.10.20.90:FF:000017">
    <property type="entry name" value="partitioning defective 3 homolog isoform X2"/>
    <property type="match status" value="1"/>
</dbReference>
<dbReference type="GeneTree" id="ENSGT00950000183214"/>
<dbReference type="GO" id="GO:0012505">
    <property type="term" value="C:endomembrane system"/>
    <property type="evidence" value="ECO:0007669"/>
    <property type="project" value="UniProtKB-SubCell"/>
</dbReference>
<dbReference type="InterPro" id="IPR021922">
    <property type="entry name" value="Par3/HAL_N"/>
</dbReference>
<dbReference type="GO" id="GO:0005912">
    <property type="term" value="C:adherens junction"/>
    <property type="evidence" value="ECO:0007669"/>
    <property type="project" value="TreeGrafter"/>
</dbReference>
<evidence type="ECO:0000256" key="1">
    <source>
        <dbReference type="ARBA" id="ARBA00004308"/>
    </source>
</evidence>
<evidence type="ECO:0000256" key="9">
    <source>
        <dbReference type="ARBA" id="ARBA00023136"/>
    </source>
</evidence>
<reference evidence="13" key="2">
    <citation type="submission" date="2025-09" db="UniProtKB">
        <authorList>
            <consortium name="Ensembl"/>
        </authorList>
    </citation>
    <scope>IDENTIFICATION</scope>
</reference>
<dbReference type="GO" id="GO:0000226">
    <property type="term" value="P:microtubule cytoskeleton organization"/>
    <property type="evidence" value="ECO:0007669"/>
    <property type="project" value="TreeGrafter"/>
</dbReference>
<dbReference type="FunFam" id="2.30.42.10:FF:000078">
    <property type="entry name" value="Partitioning defective 3 homolog B"/>
    <property type="match status" value="1"/>
</dbReference>
<evidence type="ECO:0000256" key="2">
    <source>
        <dbReference type="ARBA" id="ARBA00004435"/>
    </source>
</evidence>
<dbReference type="InterPro" id="IPR001478">
    <property type="entry name" value="PDZ"/>
</dbReference>
<dbReference type="GO" id="GO:0005938">
    <property type="term" value="C:cell cortex"/>
    <property type="evidence" value="ECO:0007669"/>
    <property type="project" value="TreeGrafter"/>
</dbReference>
<protein>
    <submittedName>
        <fullName evidence="13">Par-3 family cell polarity regulator alpha, b</fullName>
    </submittedName>
</protein>
<keyword evidence="6" id="KW-0132">Cell division</keyword>
<dbReference type="GO" id="GO:0030010">
    <property type="term" value="P:establishment of cell polarity"/>
    <property type="evidence" value="ECO:0007669"/>
    <property type="project" value="TreeGrafter"/>
</dbReference>
<keyword evidence="14" id="KW-1185">Reference proteome</keyword>
<feature type="compositionally biased region" description="Polar residues" evidence="11">
    <location>
        <begin position="1274"/>
        <end position="1283"/>
    </location>
</feature>
<evidence type="ECO:0000313" key="13">
    <source>
        <dbReference type="Ensembl" id="ENSCCRP00000145239.1"/>
    </source>
</evidence>
<dbReference type="Proteomes" id="UP001108240">
    <property type="component" value="Unplaced"/>
</dbReference>
<keyword evidence="9" id="KW-0472">Membrane</keyword>
<dbReference type="GO" id="GO:0051301">
    <property type="term" value="P:cell division"/>
    <property type="evidence" value="ECO:0007669"/>
    <property type="project" value="UniProtKB-KW"/>
</dbReference>
<keyword evidence="8" id="KW-0965">Cell junction</keyword>
<evidence type="ECO:0000256" key="10">
    <source>
        <dbReference type="ARBA" id="ARBA00023306"/>
    </source>
</evidence>
<feature type="region of interest" description="Disordered" evidence="11">
    <location>
        <begin position="81"/>
        <end position="113"/>
    </location>
</feature>
<evidence type="ECO:0000313" key="14">
    <source>
        <dbReference type="Proteomes" id="UP001108240"/>
    </source>
</evidence>
<dbReference type="FunFam" id="2.30.42.10:FF:000011">
    <property type="entry name" value="partitioning defective 3 homolog isoform X1"/>
    <property type="match status" value="1"/>
</dbReference>
<feature type="region of interest" description="Disordered" evidence="11">
    <location>
        <begin position="157"/>
        <end position="251"/>
    </location>
</feature>
<dbReference type="InterPro" id="IPR036034">
    <property type="entry name" value="PDZ_sf"/>
</dbReference>
<feature type="compositionally biased region" description="Polar residues" evidence="11">
    <location>
        <begin position="1109"/>
        <end position="1133"/>
    </location>
</feature>
<reference evidence="13" key="1">
    <citation type="submission" date="2025-08" db="UniProtKB">
        <authorList>
            <consortium name="Ensembl"/>
        </authorList>
    </citation>
    <scope>IDENTIFICATION</scope>
</reference>
<feature type="domain" description="PDZ" evidence="12">
    <location>
        <begin position="422"/>
        <end position="496"/>
    </location>
</feature>
<feature type="compositionally biased region" description="Gly residues" evidence="11">
    <location>
        <begin position="1212"/>
        <end position="1222"/>
    </location>
</feature>
<dbReference type="SMART" id="SM00228">
    <property type="entry name" value="PDZ"/>
    <property type="match status" value="2"/>
</dbReference>
<comment type="subcellular location">
    <subcellularLocation>
        <location evidence="2">Cell junction</location>
        <location evidence="2">Tight junction</location>
    </subcellularLocation>
    <subcellularLocation>
        <location evidence="1">Endomembrane system</location>
    </subcellularLocation>
</comment>
<evidence type="ECO:0000256" key="11">
    <source>
        <dbReference type="SAM" id="MobiDB-lite"/>
    </source>
</evidence>
<feature type="region of interest" description="Disordered" evidence="11">
    <location>
        <begin position="869"/>
        <end position="954"/>
    </location>
</feature>
<dbReference type="CDD" id="cd23059">
    <property type="entry name" value="PDZ3_Par3-like"/>
    <property type="match status" value="1"/>
</dbReference>